<evidence type="ECO:0000313" key="3">
    <source>
        <dbReference type="EMBL" id="MBM9621381.1"/>
    </source>
</evidence>
<evidence type="ECO:0000313" key="4">
    <source>
        <dbReference type="Proteomes" id="UP000664109"/>
    </source>
</evidence>
<keyword evidence="1" id="KW-0418">Kinase</keyword>
<keyword evidence="4" id="KW-1185">Reference proteome</keyword>
<keyword evidence="1" id="KW-0723">Serine/threonine-protein kinase</keyword>
<dbReference type="InterPro" id="IPR003594">
    <property type="entry name" value="HATPase_dom"/>
</dbReference>
<dbReference type="EMBL" id="JAFEJA010000001">
    <property type="protein sequence ID" value="MBM9621381.1"/>
    <property type="molecule type" value="Genomic_DNA"/>
</dbReference>
<dbReference type="SUPFAM" id="SSF55874">
    <property type="entry name" value="ATPase domain of HSP90 chaperone/DNA topoisomerase II/histidine kinase"/>
    <property type="match status" value="1"/>
</dbReference>
<evidence type="ECO:0000259" key="2">
    <source>
        <dbReference type="Pfam" id="PF13581"/>
    </source>
</evidence>
<dbReference type="PANTHER" id="PTHR35526:SF3">
    <property type="entry name" value="ANTI-SIGMA-F FACTOR RSBW"/>
    <property type="match status" value="1"/>
</dbReference>
<dbReference type="InterPro" id="IPR050267">
    <property type="entry name" value="Anti-sigma-factor_SerPK"/>
</dbReference>
<keyword evidence="1" id="KW-0808">Transferase</keyword>
<dbReference type="PANTHER" id="PTHR35526">
    <property type="entry name" value="ANTI-SIGMA-F FACTOR RSBW-RELATED"/>
    <property type="match status" value="1"/>
</dbReference>
<organism evidence="3 4">
    <name type="scientific">Streptomyces zhihengii</name>
    <dbReference type="NCBI Taxonomy" id="1818004"/>
    <lineage>
        <taxon>Bacteria</taxon>
        <taxon>Bacillati</taxon>
        <taxon>Actinomycetota</taxon>
        <taxon>Actinomycetes</taxon>
        <taxon>Kitasatosporales</taxon>
        <taxon>Streptomycetaceae</taxon>
        <taxon>Streptomyces</taxon>
    </lineage>
</organism>
<proteinExistence type="predicted"/>
<dbReference type="Proteomes" id="UP000664109">
    <property type="component" value="Unassembled WGS sequence"/>
</dbReference>
<gene>
    <name evidence="3" type="ORF">JE024_22085</name>
</gene>
<dbReference type="Gene3D" id="3.30.565.10">
    <property type="entry name" value="Histidine kinase-like ATPase, C-terminal domain"/>
    <property type="match status" value="1"/>
</dbReference>
<sequence length="218" mass="23478">MDLNACRSEVRRKAWELPFLAEPRELAPLRRLMGLRLRQWGIPHVLDAAAICVTELVSNVIRHVGELTPTTLTVSMNGTFLRLDVQDPDARALPTLLAAGPDAEGGRGMALVDATADRWGVILRADSKVTWCELATGLTAPDGHVPTPGVTRAEALIGLYGSVRHPTDPPRTRLSVAMAEESAIAVITDLLLWLRAHGCDPDEALDRAQGVVEAGMAT</sequence>
<accession>A0ABS2UUZ6</accession>
<dbReference type="CDD" id="cd16936">
    <property type="entry name" value="HATPase_RsbW-like"/>
    <property type="match status" value="1"/>
</dbReference>
<evidence type="ECO:0000256" key="1">
    <source>
        <dbReference type="ARBA" id="ARBA00022527"/>
    </source>
</evidence>
<dbReference type="InterPro" id="IPR036890">
    <property type="entry name" value="HATPase_C_sf"/>
</dbReference>
<reference evidence="3 4" key="1">
    <citation type="journal article" date="2016" name="Arch. Microbiol.">
        <title>Streptomyces zhihengii sp. nov., isolated from rhizospheric soil of Psammosilene tunicoides.</title>
        <authorList>
            <person name="Huang M.J."/>
            <person name="Fei J.J."/>
            <person name="Salam N."/>
            <person name="Kim C.J."/>
            <person name="Hozzein W.N."/>
            <person name="Xiao M."/>
            <person name="Huang H.Q."/>
            <person name="Li W.J."/>
        </authorList>
    </citation>
    <scope>NUCLEOTIDE SEQUENCE [LARGE SCALE GENOMIC DNA]</scope>
    <source>
        <strain evidence="3 4">YIM T102</strain>
    </source>
</reference>
<protein>
    <submittedName>
        <fullName evidence="3">ATP-binding protein</fullName>
    </submittedName>
</protein>
<name>A0ABS2UUZ6_9ACTN</name>
<keyword evidence="3" id="KW-0547">Nucleotide-binding</keyword>
<dbReference type="RefSeq" id="WP_205375246.1">
    <property type="nucleotide sequence ID" value="NZ_JAFEJA010000001.1"/>
</dbReference>
<feature type="domain" description="Histidine kinase/HSP90-like ATPase" evidence="2">
    <location>
        <begin position="20"/>
        <end position="119"/>
    </location>
</feature>
<keyword evidence="3" id="KW-0067">ATP-binding</keyword>
<dbReference type="Pfam" id="PF13581">
    <property type="entry name" value="HATPase_c_2"/>
    <property type="match status" value="1"/>
</dbReference>
<comment type="caution">
    <text evidence="3">The sequence shown here is derived from an EMBL/GenBank/DDBJ whole genome shotgun (WGS) entry which is preliminary data.</text>
</comment>
<dbReference type="GO" id="GO:0005524">
    <property type="term" value="F:ATP binding"/>
    <property type="evidence" value="ECO:0007669"/>
    <property type="project" value="UniProtKB-KW"/>
</dbReference>